<evidence type="ECO:0000259" key="1">
    <source>
        <dbReference type="Pfam" id="PF04773"/>
    </source>
</evidence>
<sequence length="327" mass="35770">MYSPDGKLSHASLQQAAQWYVALHDENGGAQLREQWQRWFDQHAEHRDAWRYVERVGQRFAPLQGEGARESSGVLRRVGDPARLSRRQGLKTLMILAGGSLLGWSAWRGTPLPRLVTAWGADFATGVGETRETLLADGSHLWLGALSAIDADFSAERRLLRMHFGEVLVDTAKDPQRPFIVDTEHGRLRALGTRFAVRQLGETTRLNVYQGAVEVHTAASGATSIVGAGQRVEFSAAAIGAPAPALSAGESWIRHVLTAEDMPLGQLVQELSRYRHGHLGCNPAVAGLPVMGAFPLNDTDQALRLIAAALPVRLEWMTPWWGSLEPA</sequence>
<evidence type="ECO:0000313" key="3">
    <source>
        <dbReference type="EMBL" id="PZP25502.1"/>
    </source>
</evidence>
<dbReference type="PANTHER" id="PTHR30273">
    <property type="entry name" value="PERIPLASMIC SIGNAL SENSOR AND SIGMA FACTOR ACTIVATOR FECR-RELATED"/>
    <property type="match status" value="1"/>
</dbReference>
<feature type="domain" description="FecR N-terminal" evidence="2">
    <location>
        <begin position="14"/>
        <end position="56"/>
    </location>
</feature>
<dbReference type="Proteomes" id="UP000249198">
    <property type="component" value="Unassembled WGS sequence"/>
</dbReference>
<dbReference type="AlphaFoldDB" id="A0A2W5F2V1"/>
<accession>A0A2W5F2V1</accession>
<comment type="caution">
    <text evidence="3">The sequence shown here is derived from an EMBL/GenBank/DDBJ whole genome shotgun (WGS) entry which is preliminary data.</text>
</comment>
<dbReference type="PANTHER" id="PTHR30273:SF2">
    <property type="entry name" value="PROTEIN FECR"/>
    <property type="match status" value="1"/>
</dbReference>
<protein>
    <submittedName>
        <fullName evidence="3">Iron dicitrate transport regulator FecR</fullName>
    </submittedName>
</protein>
<dbReference type="InterPro" id="IPR032623">
    <property type="entry name" value="FecR_N"/>
</dbReference>
<dbReference type="RefSeq" id="WP_273229592.1">
    <property type="nucleotide sequence ID" value="NZ_QFOH01000005.1"/>
</dbReference>
<gene>
    <name evidence="3" type="ORF">DI599_04535</name>
</gene>
<proteinExistence type="predicted"/>
<dbReference type="InterPro" id="IPR012373">
    <property type="entry name" value="Ferrdict_sens_TM"/>
</dbReference>
<dbReference type="Pfam" id="PF04773">
    <property type="entry name" value="FecR"/>
    <property type="match status" value="1"/>
</dbReference>
<evidence type="ECO:0000313" key="4">
    <source>
        <dbReference type="Proteomes" id="UP000249198"/>
    </source>
</evidence>
<dbReference type="Pfam" id="PF16220">
    <property type="entry name" value="DUF4880"/>
    <property type="match status" value="1"/>
</dbReference>
<reference evidence="3 4" key="1">
    <citation type="submission" date="2017-08" db="EMBL/GenBank/DDBJ databases">
        <title>Infants hospitalized years apart are colonized by the same room-sourced microbial strains.</title>
        <authorList>
            <person name="Brooks B."/>
            <person name="Olm M.R."/>
            <person name="Firek B.A."/>
            <person name="Baker R."/>
            <person name="Thomas B.C."/>
            <person name="Morowitz M.J."/>
            <person name="Banfield J.F."/>
        </authorList>
    </citation>
    <scope>NUCLEOTIDE SEQUENCE [LARGE SCALE GENOMIC DNA]</scope>
    <source>
        <strain evidence="3">S2_009_000_R2_77</strain>
    </source>
</reference>
<feature type="domain" description="FecR protein" evidence="1">
    <location>
        <begin position="122"/>
        <end position="214"/>
    </location>
</feature>
<name>A0A2W5F2V1_9PSED</name>
<dbReference type="PIRSF" id="PIRSF018266">
    <property type="entry name" value="FecR"/>
    <property type="match status" value="1"/>
</dbReference>
<dbReference type="Gene3D" id="2.60.120.1440">
    <property type="match status" value="1"/>
</dbReference>
<dbReference type="EMBL" id="QFOH01000005">
    <property type="protein sequence ID" value="PZP25502.1"/>
    <property type="molecule type" value="Genomic_DNA"/>
</dbReference>
<dbReference type="InterPro" id="IPR006860">
    <property type="entry name" value="FecR"/>
</dbReference>
<organism evidence="3 4">
    <name type="scientific">Pseudomonas kuykendallii</name>
    <dbReference type="NCBI Taxonomy" id="1007099"/>
    <lineage>
        <taxon>Bacteria</taxon>
        <taxon>Pseudomonadati</taxon>
        <taxon>Pseudomonadota</taxon>
        <taxon>Gammaproteobacteria</taxon>
        <taxon>Pseudomonadales</taxon>
        <taxon>Pseudomonadaceae</taxon>
        <taxon>Pseudomonas</taxon>
    </lineage>
</organism>
<evidence type="ECO:0000259" key="2">
    <source>
        <dbReference type="Pfam" id="PF16220"/>
    </source>
</evidence>
<dbReference type="GO" id="GO:0016989">
    <property type="term" value="F:sigma factor antagonist activity"/>
    <property type="evidence" value="ECO:0007669"/>
    <property type="project" value="TreeGrafter"/>
</dbReference>